<keyword evidence="4" id="KW-1185">Reference proteome</keyword>
<dbReference type="EnsemblMetazoa" id="CJA02426a.1">
    <property type="protein sequence ID" value="CJA02426a.1"/>
    <property type="gene ID" value="WBGene00121631"/>
</dbReference>
<dbReference type="InterPro" id="IPR002542">
    <property type="entry name" value="T20D4.11-like_dom"/>
</dbReference>
<dbReference type="Pfam" id="PF01579">
    <property type="entry name" value="DUF19"/>
    <property type="match status" value="1"/>
</dbReference>
<evidence type="ECO:0000313" key="4">
    <source>
        <dbReference type="Proteomes" id="UP000005237"/>
    </source>
</evidence>
<sequence>MRHSLKPFLLFVALFGLANGASLATHEDVNRNCTVSDAFKAFTCIFRFSDFLDKLSHLSKENKESITEFKRTCDSLQSCFDSVKCGHKEDEHRNVTEHMNTICTTVVYMYDDFGECMEKLEANNSTCFQQWTPLKKLHKSEEIDDEKLETLKKEMCTNIFGKEKCMKKEIIDECGEEKWNGAKKHFVALLKTSVPCELGELKM</sequence>
<dbReference type="PIRSF" id="PIRSF015697">
    <property type="entry name" value="UCP015697"/>
    <property type="match status" value="1"/>
</dbReference>
<feature type="chain" id="PRO_5035873173" evidence="1">
    <location>
        <begin position="21"/>
        <end position="203"/>
    </location>
</feature>
<accession>A0A8R1DGW4</accession>
<protein>
    <submittedName>
        <fullName evidence="3">DUF19 domain-containing protein</fullName>
    </submittedName>
</protein>
<evidence type="ECO:0000313" key="3">
    <source>
        <dbReference type="EnsemblMetazoa" id="CJA02426a.1"/>
    </source>
</evidence>
<feature type="domain" description="T20D4.11-like" evidence="2">
    <location>
        <begin position="33"/>
        <end position="197"/>
    </location>
</feature>
<dbReference type="InterPro" id="IPR016638">
    <property type="entry name" value="UPF0376"/>
</dbReference>
<dbReference type="Proteomes" id="UP000005237">
    <property type="component" value="Unassembled WGS sequence"/>
</dbReference>
<evidence type="ECO:0000256" key="1">
    <source>
        <dbReference type="SAM" id="SignalP"/>
    </source>
</evidence>
<feature type="signal peptide" evidence="1">
    <location>
        <begin position="1"/>
        <end position="20"/>
    </location>
</feature>
<reference evidence="4" key="1">
    <citation type="submission" date="2010-08" db="EMBL/GenBank/DDBJ databases">
        <authorList>
            <consortium name="Caenorhabditis japonica Sequencing Consortium"/>
            <person name="Wilson R.K."/>
        </authorList>
    </citation>
    <scope>NUCLEOTIDE SEQUENCE [LARGE SCALE GENOMIC DNA]</scope>
    <source>
        <strain evidence="4">DF5081</strain>
    </source>
</reference>
<name>A0A8R1DGW4_CAEJA</name>
<dbReference type="PANTHER" id="PTHR21453">
    <property type="entry name" value="DUF19 DOMAIN-CONTAINING PROTEIN-RELATED-RELATED"/>
    <property type="match status" value="1"/>
</dbReference>
<dbReference type="AlphaFoldDB" id="A0A8R1DGW4"/>
<evidence type="ECO:0000259" key="2">
    <source>
        <dbReference type="Pfam" id="PF01579"/>
    </source>
</evidence>
<keyword evidence="1" id="KW-0732">Signal</keyword>
<proteinExistence type="predicted"/>
<reference evidence="3" key="2">
    <citation type="submission" date="2022-06" db="UniProtKB">
        <authorList>
            <consortium name="EnsemblMetazoa"/>
        </authorList>
    </citation>
    <scope>IDENTIFICATION</scope>
    <source>
        <strain evidence="3">DF5081</strain>
    </source>
</reference>
<organism evidence="3 4">
    <name type="scientific">Caenorhabditis japonica</name>
    <dbReference type="NCBI Taxonomy" id="281687"/>
    <lineage>
        <taxon>Eukaryota</taxon>
        <taxon>Metazoa</taxon>
        <taxon>Ecdysozoa</taxon>
        <taxon>Nematoda</taxon>
        <taxon>Chromadorea</taxon>
        <taxon>Rhabditida</taxon>
        <taxon>Rhabditina</taxon>
        <taxon>Rhabditomorpha</taxon>
        <taxon>Rhabditoidea</taxon>
        <taxon>Rhabditidae</taxon>
        <taxon>Peloderinae</taxon>
        <taxon>Caenorhabditis</taxon>
    </lineage>
</organism>